<sequence>MLLEHIASIGDILDAFTAGKYTPIIIAKNPTINASVTPSLEIVNSPFNSRASEEIIIMALIAKFPKTIPIGIKIKPNVNPSPSTIPLILRGEAPMALSIPNSFVLSVIDILKILKMIILATIPMIINNTLKINSKTFPYCKVEVLTLFSLKNILE</sequence>
<reference evidence="1" key="1">
    <citation type="submission" date="2019-08" db="EMBL/GenBank/DDBJ databases">
        <authorList>
            <person name="Kucharzyk K."/>
            <person name="Murdoch R.W."/>
            <person name="Higgins S."/>
            <person name="Loffler F."/>
        </authorList>
    </citation>
    <scope>NUCLEOTIDE SEQUENCE</scope>
</reference>
<dbReference type="AlphaFoldDB" id="A0A645G9J4"/>
<comment type="caution">
    <text evidence="1">The sequence shown here is derived from an EMBL/GenBank/DDBJ whole genome shotgun (WGS) entry which is preliminary data.</text>
</comment>
<dbReference type="EMBL" id="VSSQ01072134">
    <property type="protein sequence ID" value="MPN23577.1"/>
    <property type="molecule type" value="Genomic_DNA"/>
</dbReference>
<gene>
    <name evidence="1" type="ORF">SDC9_170969</name>
</gene>
<accession>A0A645G9J4</accession>
<name>A0A645G9J4_9ZZZZ</name>
<organism evidence="1">
    <name type="scientific">bioreactor metagenome</name>
    <dbReference type="NCBI Taxonomy" id="1076179"/>
    <lineage>
        <taxon>unclassified sequences</taxon>
        <taxon>metagenomes</taxon>
        <taxon>ecological metagenomes</taxon>
    </lineage>
</organism>
<evidence type="ECO:0000313" key="1">
    <source>
        <dbReference type="EMBL" id="MPN23577.1"/>
    </source>
</evidence>
<protein>
    <submittedName>
        <fullName evidence="1">Uncharacterized protein</fullName>
    </submittedName>
</protein>
<proteinExistence type="predicted"/>